<dbReference type="RefSeq" id="WP_015065161.1">
    <property type="nucleotide sequence ID" value="NC_019382.1"/>
</dbReference>
<dbReference type="Proteomes" id="UP000007564">
    <property type="component" value="Chromosome"/>
</dbReference>
<gene>
    <name evidence="2" type="ORF">BN112_4741</name>
</gene>
<dbReference type="EMBL" id="HE965806">
    <property type="protein sequence ID" value="CCJ56655.1"/>
    <property type="molecule type" value="Genomic_DNA"/>
</dbReference>
<protein>
    <submittedName>
        <fullName evidence="2">Putative inner membrane protein</fullName>
    </submittedName>
</protein>
<dbReference type="Pfam" id="PF09980">
    <property type="entry name" value="DUF2214"/>
    <property type="match status" value="1"/>
</dbReference>
<keyword evidence="1" id="KW-1133">Transmembrane helix</keyword>
<dbReference type="KEGG" id="bbh:BN112_4741"/>
<evidence type="ECO:0000256" key="1">
    <source>
        <dbReference type="SAM" id="Phobius"/>
    </source>
</evidence>
<sequence>MLQDALLAWLHYLAIFILIVLMTAQAVLLRPGMAAQSVGRLALYDRLYLASALAVLATGVLRLTLGAKGAAFYMANPWFHAKIGLFVLIALCSIPPTLAFLRWKKQSGSQPGFTPADAEIRRARRWVLIESHLFIFLPLFAVLMARGMGI</sequence>
<keyword evidence="1" id="KW-0472">Membrane</keyword>
<dbReference type="InterPro" id="IPR018706">
    <property type="entry name" value="DUF2214_membrane"/>
</dbReference>
<keyword evidence="1" id="KW-0812">Transmembrane</keyword>
<organism evidence="2 3">
    <name type="scientific">Bordetella bronchiseptica 253</name>
    <dbReference type="NCBI Taxonomy" id="568707"/>
    <lineage>
        <taxon>Bacteria</taxon>
        <taxon>Pseudomonadati</taxon>
        <taxon>Pseudomonadota</taxon>
        <taxon>Betaproteobacteria</taxon>
        <taxon>Burkholderiales</taxon>
        <taxon>Alcaligenaceae</taxon>
        <taxon>Bordetella</taxon>
    </lineage>
</organism>
<feature type="transmembrane region" description="Helical" evidence="1">
    <location>
        <begin position="6"/>
        <end position="29"/>
    </location>
</feature>
<dbReference type="OrthoDB" id="826511at2"/>
<accession>A0A0C6PEB1</accession>
<reference evidence="2 3" key="1">
    <citation type="journal article" date="2012" name="BMC Genomics">
        <title>Comparative genomics of the classical Bordetella subspecies: the evolution and exchange of virulence-associated diversity amongst closely related pathogens.</title>
        <authorList>
            <person name="Park J."/>
            <person name="Zhang Y."/>
            <person name="Buboltz A.M."/>
            <person name="Zhang X."/>
            <person name="Schuster S.C."/>
            <person name="Ahuja U."/>
            <person name="Liu M."/>
            <person name="Miller J.F."/>
            <person name="Sebaihia M."/>
            <person name="Bentley S.D."/>
            <person name="Parkhill J."/>
            <person name="Harvill E.T."/>
        </authorList>
    </citation>
    <scope>NUCLEOTIDE SEQUENCE [LARGE SCALE GENOMIC DNA]</scope>
    <source>
        <strain evidence="2 3">253</strain>
    </source>
</reference>
<evidence type="ECO:0000313" key="3">
    <source>
        <dbReference type="Proteomes" id="UP000007564"/>
    </source>
</evidence>
<dbReference type="HOGENOM" id="CLU_092231_2_0_4"/>
<feature type="transmembrane region" description="Helical" evidence="1">
    <location>
        <begin position="126"/>
        <end position="145"/>
    </location>
</feature>
<dbReference type="AlphaFoldDB" id="A0A0C6PEB1"/>
<feature type="transmembrane region" description="Helical" evidence="1">
    <location>
        <begin position="83"/>
        <end position="101"/>
    </location>
</feature>
<name>A0A0C6PEB1_BORBO</name>
<feature type="transmembrane region" description="Helical" evidence="1">
    <location>
        <begin position="41"/>
        <end position="63"/>
    </location>
</feature>
<proteinExistence type="predicted"/>
<evidence type="ECO:0000313" key="2">
    <source>
        <dbReference type="EMBL" id="CCJ56655.1"/>
    </source>
</evidence>